<dbReference type="EMBL" id="CAUYUE010000004">
    <property type="protein sequence ID" value="CAK0770801.1"/>
    <property type="molecule type" value="Genomic_DNA"/>
</dbReference>
<dbReference type="Proteomes" id="UP001314263">
    <property type="component" value="Unassembled WGS sequence"/>
</dbReference>
<dbReference type="NCBIfam" id="TIGR02937">
    <property type="entry name" value="sigma70-ECF"/>
    <property type="match status" value="1"/>
</dbReference>
<dbReference type="InterPro" id="IPR000943">
    <property type="entry name" value="RNA_pol_sigma70"/>
</dbReference>
<dbReference type="InterPro" id="IPR013324">
    <property type="entry name" value="RNA_pol_sigma_r3/r4-like"/>
</dbReference>
<keyword evidence="5" id="KW-0804">Transcription</keyword>
<evidence type="ECO:0000313" key="8">
    <source>
        <dbReference type="EMBL" id="CAK0770801.1"/>
    </source>
</evidence>
<dbReference type="GO" id="GO:0006352">
    <property type="term" value="P:DNA-templated transcription initiation"/>
    <property type="evidence" value="ECO:0007669"/>
    <property type="project" value="InterPro"/>
</dbReference>
<dbReference type="InterPro" id="IPR036388">
    <property type="entry name" value="WH-like_DNA-bd_sf"/>
</dbReference>
<dbReference type="InterPro" id="IPR050239">
    <property type="entry name" value="Sigma-70_RNA_pol_init_factors"/>
</dbReference>
<evidence type="ECO:0000313" key="9">
    <source>
        <dbReference type="Proteomes" id="UP001314263"/>
    </source>
</evidence>
<proteinExistence type="inferred from homology"/>
<dbReference type="AlphaFoldDB" id="A0AAV1I440"/>
<comment type="similarity">
    <text evidence="1">Belongs to the sigma-70 factor family.</text>
</comment>
<feature type="compositionally biased region" description="Basic and acidic residues" evidence="6">
    <location>
        <begin position="235"/>
        <end position="248"/>
    </location>
</feature>
<accession>A0AAV1I440</accession>
<keyword evidence="2" id="KW-0805">Transcription regulation</keyword>
<evidence type="ECO:0000256" key="2">
    <source>
        <dbReference type="ARBA" id="ARBA00023015"/>
    </source>
</evidence>
<dbReference type="SUPFAM" id="SSF88946">
    <property type="entry name" value="Sigma2 domain of RNA polymerase sigma factors"/>
    <property type="match status" value="1"/>
</dbReference>
<evidence type="ECO:0000256" key="5">
    <source>
        <dbReference type="ARBA" id="ARBA00023163"/>
    </source>
</evidence>
<dbReference type="PANTHER" id="PTHR30603:SF47">
    <property type="entry name" value="RNA POLYMERASE SIGMA FACTOR SIGD, CHLOROPLASTIC"/>
    <property type="match status" value="1"/>
</dbReference>
<dbReference type="InterPro" id="IPR007630">
    <property type="entry name" value="RNA_pol_sigma70_r4"/>
</dbReference>
<protein>
    <recommendedName>
        <fullName evidence="7">RNA polymerase sigma-70 domain-containing protein</fullName>
    </recommendedName>
</protein>
<dbReference type="Gene3D" id="1.10.10.10">
    <property type="entry name" value="Winged helix-like DNA-binding domain superfamily/Winged helix DNA-binding domain"/>
    <property type="match status" value="2"/>
</dbReference>
<organism evidence="8 9">
    <name type="scientific">Coccomyxa viridis</name>
    <dbReference type="NCBI Taxonomy" id="1274662"/>
    <lineage>
        <taxon>Eukaryota</taxon>
        <taxon>Viridiplantae</taxon>
        <taxon>Chlorophyta</taxon>
        <taxon>core chlorophytes</taxon>
        <taxon>Trebouxiophyceae</taxon>
        <taxon>Trebouxiophyceae incertae sedis</taxon>
        <taxon>Coccomyxaceae</taxon>
        <taxon>Coccomyxa</taxon>
    </lineage>
</organism>
<dbReference type="PANTHER" id="PTHR30603">
    <property type="entry name" value="RNA POLYMERASE SIGMA FACTOR RPO"/>
    <property type="match status" value="1"/>
</dbReference>
<dbReference type="Pfam" id="PF04542">
    <property type="entry name" value="Sigma70_r2"/>
    <property type="match status" value="1"/>
</dbReference>
<dbReference type="PRINTS" id="PR00046">
    <property type="entry name" value="SIGMA70FCT"/>
</dbReference>
<dbReference type="PROSITE" id="PS00716">
    <property type="entry name" value="SIGMA70_2"/>
    <property type="match status" value="1"/>
</dbReference>
<dbReference type="SUPFAM" id="SSF88659">
    <property type="entry name" value="Sigma3 and sigma4 domains of RNA polymerase sigma factors"/>
    <property type="match status" value="2"/>
</dbReference>
<evidence type="ECO:0000256" key="4">
    <source>
        <dbReference type="ARBA" id="ARBA00023125"/>
    </source>
</evidence>
<dbReference type="InterPro" id="IPR007627">
    <property type="entry name" value="RNA_pol_sigma70_r2"/>
</dbReference>
<dbReference type="GO" id="GO:0003677">
    <property type="term" value="F:DNA binding"/>
    <property type="evidence" value="ECO:0007669"/>
    <property type="project" value="UniProtKB-KW"/>
</dbReference>
<feature type="compositionally biased region" description="Basic residues" evidence="6">
    <location>
        <begin position="288"/>
        <end position="297"/>
    </location>
</feature>
<reference evidence="8 9" key="1">
    <citation type="submission" date="2023-10" db="EMBL/GenBank/DDBJ databases">
        <authorList>
            <person name="Maclean D."/>
            <person name="Macfadyen A."/>
        </authorList>
    </citation>
    <scope>NUCLEOTIDE SEQUENCE [LARGE SCALE GENOMIC DNA]</scope>
</reference>
<feature type="compositionally biased region" description="Basic and acidic residues" evidence="6">
    <location>
        <begin position="185"/>
        <end position="217"/>
    </location>
</feature>
<dbReference type="Pfam" id="PF04545">
    <property type="entry name" value="Sigma70_r4"/>
    <property type="match status" value="1"/>
</dbReference>
<keyword evidence="4" id="KW-0238">DNA-binding</keyword>
<gene>
    <name evidence="8" type="ORF">CVIRNUC_003803</name>
</gene>
<sequence>MQAPLEQSRSLPASTSGRAHLFSEKHSECCPALRVPPSRAGSSQRTLLLRLGSLRGQRYAARAQLGSSASGISRQCSDILPCSQKSRRDVLARARSIAGQVGVAAVEEVVEATHAELMSFAALPRHLHSQRDSLVNLQNVESLTDELAQLSQDLERLTTSEAANTSDSPAISEVSEEDYKRLHAARKQHEQDLQARRELRAARRKASAEKAAWERARVGAGQQEQATPSAPAIASREDARIGRAEARPNKAGTLLRKDRERSEQRRAAGANSEARQLTGARASAAARSRGHSAWGKRHVPKAARAGFSASPVSKNPGVLVQLSNVTKLEGFGSAGLLTAAEEKKLGRQLQALIVLEARREEATARLGRQISSSEWMAECSMTDAKVFKRTIKTGEAARLRMVKSNERLVWHVARKYQNRGLDIEDLIAEGMIGLLKGVEKFDPNKGFKFSTYAHWWVRQGITRAIGEQARVIRIPVHIHELMAKLAMVEGEFGTKHGCAPSQPQLASLVGITAEKLEMLRKAYQPTTSFNAPCSSHAEPGETIGDSIADDSAAAPERAAQERALAADMDRVLSTLAPREADILRARYGLDDNKLKTLEEVGALFNVTRERIRQIEAKAILKLRSKERSGILRDYISEQPQDVTWRASMTKART</sequence>
<comment type="caution">
    <text evidence="8">The sequence shown here is derived from an EMBL/GenBank/DDBJ whole genome shotgun (WGS) entry which is preliminary data.</text>
</comment>
<keyword evidence="3" id="KW-0731">Sigma factor</keyword>
<dbReference type="CDD" id="cd06171">
    <property type="entry name" value="Sigma70_r4"/>
    <property type="match status" value="1"/>
</dbReference>
<evidence type="ECO:0000259" key="7">
    <source>
        <dbReference type="PROSITE" id="PS00716"/>
    </source>
</evidence>
<dbReference type="Gene3D" id="1.10.601.10">
    <property type="entry name" value="RNA Polymerase Primary Sigma Factor"/>
    <property type="match status" value="1"/>
</dbReference>
<evidence type="ECO:0000256" key="3">
    <source>
        <dbReference type="ARBA" id="ARBA00023082"/>
    </source>
</evidence>
<feature type="domain" description="RNA polymerase sigma-70" evidence="7">
    <location>
        <begin position="596"/>
        <end position="622"/>
    </location>
</feature>
<dbReference type="InterPro" id="IPR013325">
    <property type="entry name" value="RNA_pol_sigma_r2"/>
</dbReference>
<dbReference type="GO" id="GO:0016987">
    <property type="term" value="F:sigma factor activity"/>
    <property type="evidence" value="ECO:0007669"/>
    <property type="project" value="UniProtKB-KW"/>
</dbReference>
<name>A0AAV1I440_9CHLO</name>
<feature type="region of interest" description="Disordered" evidence="6">
    <location>
        <begin position="185"/>
        <end position="297"/>
    </location>
</feature>
<keyword evidence="9" id="KW-1185">Reference proteome</keyword>
<evidence type="ECO:0000256" key="6">
    <source>
        <dbReference type="SAM" id="MobiDB-lite"/>
    </source>
</evidence>
<evidence type="ECO:0000256" key="1">
    <source>
        <dbReference type="ARBA" id="ARBA00007788"/>
    </source>
</evidence>
<dbReference type="InterPro" id="IPR014284">
    <property type="entry name" value="RNA_pol_sigma-70_dom"/>
</dbReference>
<feature type="compositionally biased region" description="Basic and acidic residues" evidence="6">
    <location>
        <begin position="255"/>
        <end position="266"/>
    </location>
</feature>